<dbReference type="EMBL" id="MU277330">
    <property type="protein sequence ID" value="KAI0054911.1"/>
    <property type="molecule type" value="Genomic_DNA"/>
</dbReference>
<organism evidence="1 2">
    <name type="scientific">Artomyces pyxidatus</name>
    <dbReference type="NCBI Taxonomy" id="48021"/>
    <lineage>
        <taxon>Eukaryota</taxon>
        <taxon>Fungi</taxon>
        <taxon>Dikarya</taxon>
        <taxon>Basidiomycota</taxon>
        <taxon>Agaricomycotina</taxon>
        <taxon>Agaricomycetes</taxon>
        <taxon>Russulales</taxon>
        <taxon>Auriscalpiaceae</taxon>
        <taxon>Artomyces</taxon>
    </lineage>
</organism>
<gene>
    <name evidence="1" type="ORF">BV25DRAFT_1996318</name>
</gene>
<accession>A0ACB8SG89</accession>
<name>A0ACB8SG89_9AGAM</name>
<evidence type="ECO:0000313" key="1">
    <source>
        <dbReference type="EMBL" id="KAI0054911.1"/>
    </source>
</evidence>
<sequence length="458" mass="52342">MTHAMSLLIVDDVAWLWWYDRQGAIQSTGVDIVKDLPRFLVLLLAMQRFSPEDWRVNPTLGGAHPDPIEPGSALPADPLTLANNDGQVITLQLIEDILLRVRLRGRATRVIRALSPSPHPFTMVSLEGRPLVVKLSYPEEQRQSEVKILQVAQKAAMANADIEGHIPEVIFACDLGYSTGTIRDELGELWLAPDAAVPACLGTIFRPARVLRLIVFEELEPIVSRSGQDFLTAWVECVKCHYALWAAGVEHSDPSLDNLMVRVTRAPDGAEVVSGIMNDWDLANLRGISQHTGLERTGTLPFQALELLTDEYWRGEVERLYRHDLEALIWILPWVFLRMKGERTVTNPPLEAWQTDNHRTCYMEKLVFLGNMPDYSASPSWNLEWKWGGRLLIWLDDEQRRRQKLLRDVWDGEESGQLEKEPDNWDAEYQKFWKVYKYAATRASLYYLVALIPPWIKV</sequence>
<dbReference type="Proteomes" id="UP000814140">
    <property type="component" value="Unassembled WGS sequence"/>
</dbReference>
<reference evidence="1" key="1">
    <citation type="submission" date="2021-03" db="EMBL/GenBank/DDBJ databases">
        <authorList>
            <consortium name="DOE Joint Genome Institute"/>
            <person name="Ahrendt S."/>
            <person name="Looney B.P."/>
            <person name="Miyauchi S."/>
            <person name="Morin E."/>
            <person name="Drula E."/>
            <person name="Courty P.E."/>
            <person name="Chicoki N."/>
            <person name="Fauchery L."/>
            <person name="Kohler A."/>
            <person name="Kuo A."/>
            <person name="Labutti K."/>
            <person name="Pangilinan J."/>
            <person name="Lipzen A."/>
            <person name="Riley R."/>
            <person name="Andreopoulos W."/>
            <person name="He G."/>
            <person name="Johnson J."/>
            <person name="Barry K.W."/>
            <person name="Grigoriev I.V."/>
            <person name="Nagy L."/>
            <person name="Hibbett D."/>
            <person name="Henrissat B."/>
            <person name="Matheny P.B."/>
            <person name="Labbe J."/>
            <person name="Martin F."/>
        </authorList>
    </citation>
    <scope>NUCLEOTIDE SEQUENCE</scope>
    <source>
        <strain evidence="1">HHB10654</strain>
    </source>
</reference>
<comment type="caution">
    <text evidence="1">The sequence shown here is derived from an EMBL/GenBank/DDBJ whole genome shotgun (WGS) entry which is preliminary data.</text>
</comment>
<proteinExistence type="predicted"/>
<keyword evidence="2" id="KW-1185">Reference proteome</keyword>
<reference evidence="1" key="2">
    <citation type="journal article" date="2022" name="New Phytol.">
        <title>Evolutionary transition to the ectomycorrhizal habit in the genomes of a hyperdiverse lineage of mushroom-forming fungi.</title>
        <authorList>
            <person name="Looney B."/>
            <person name="Miyauchi S."/>
            <person name="Morin E."/>
            <person name="Drula E."/>
            <person name="Courty P.E."/>
            <person name="Kohler A."/>
            <person name="Kuo A."/>
            <person name="LaButti K."/>
            <person name="Pangilinan J."/>
            <person name="Lipzen A."/>
            <person name="Riley R."/>
            <person name="Andreopoulos W."/>
            <person name="He G."/>
            <person name="Johnson J."/>
            <person name="Nolan M."/>
            <person name="Tritt A."/>
            <person name="Barry K.W."/>
            <person name="Grigoriev I.V."/>
            <person name="Nagy L.G."/>
            <person name="Hibbett D."/>
            <person name="Henrissat B."/>
            <person name="Matheny P.B."/>
            <person name="Labbe J."/>
            <person name="Martin F.M."/>
        </authorList>
    </citation>
    <scope>NUCLEOTIDE SEQUENCE</scope>
    <source>
        <strain evidence="1">HHB10654</strain>
    </source>
</reference>
<evidence type="ECO:0000313" key="2">
    <source>
        <dbReference type="Proteomes" id="UP000814140"/>
    </source>
</evidence>
<protein>
    <submittedName>
        <fullName evidence="1">Uncharacterized protein</fullName>
    </submittedName>
</protein>